<sequence>MEIAALVFFVLLLIASVAGLTVDSRDSADWKPSADGRRAA</sequence>
<dbReference type="EMBL" id="CP126980">
    <property type="protein sequence ID" value="WIM95211.1"/>
    <property type="molecule type" value="Genomic_DNA"/>
</dbReference>
<proteinExistence type="predicted"/>
<organism evidence="1 2">
    <name type="scientific">Actinoplanes oblitus</name>
    <dbReference type="NCBI Taxonomy" id="3040509"/>
    <lineage>
        <taxon>Bacteria</taxon>
        <taxon>Bacillati</taxon>
        <taxon>Actinomycetota</taxon>
        <taxon>Actinomycetes</taxon>
        <taxon>Micromonosporales</taxon>
        <taxon>Micromonosporaceae</taxon>
        <taxon>Actinoplanes</taxon>
    </lineage>
</organism>
<name>A0ABY8WBJ4_9ACTN</name>
<gene>
    <name evidence="1" type="ORF">ACTOB_007292</name>
</gene>
<protein>
    <submittedName>
        <fullName evidence="1">Uncharacterized protein</fullName>
    </submittedName>
</protein>
<accession>A0ABY8WBJ4</accession>
<dbReference type="Proteomes" id="UP001240150">
    <property type="component" value="Chromosome"/>
</dbReference>
<evidence type="ECO:0000313" key="2">
    <source>
        <dbReference type="Proteomes" id="UP001240150"/>
    </source>
</evidence>
<evidence type="ECO:0000313" key="1">
    <source>
        <dbReference type="EMBL" id="WIM95211.1"/>
    </source>
</evidence>
<dbReference type="RefSeq" id="WP_284916502.1">
    <property type="nucleotide sequence ID" value="NZ_CP126980.1"/>
</dbReference>
<reference evidence="1 2" key="1">
    <citation type="submission" date="2023-06" db="EMBL/GenBank/DDBJ databases">
        <authorList>
            <person name="Yushchuk O."/>
            <person name="Binda E."/>
            <person name="Ruckert-Reed C."/>
            <person name="Fedorenko V."/>
            <person name="Kalinowski J."/>
            <person name="Marinelli F."/>
        </authorList>
    </citation>
    <scope>NUCLEOTIDE SEQUENCE [LARGE SCALE GENOMIC DNA]</scope>
    <source>
        <strain evidence="1 2">NRRL 3884</strain>
    </source>
</reference>
<keyword evidence="2" id="KW-1185">Reference proteome</keyword>